<dbReference type="PANTHER" id="PTHR24421">
    <property type="entry name" value="NITRATE/NITRITE SENSOR PROTEIN NARX-RELATED"/>
    <property type="match status" value="1"/>
</dbReference>
<feature type="domain" description="Signal transduction histidine kinase subgroup 3 dimerisation and phosphoacceptor" evidence="10">
    <location>
        <begin position="170"/>
        <end position="235"/>
    </location>
</feature>
<evidence type="ECO:0000259" key="10">
    <source>
        <dbReference type="Pfam" id="PF07730"/>
    </source>
</evidence>
<dbReference type="CDD" id="cd16917">
    <property type="entry name" value="HATPase_UhpB-NarQ-NarX-like"/>
    <property type="match status" value="1"/>
</dbReference>
<keyword evidence="5" id="KW-0547">Nucleotide-binding</keyword>
<keyword evidence="9" id="KW-1133">Transmembrane helix</keyword>
<keyword evidence="6" id="KW-0418">Kinase</keyword>
<name>A0A1B2HM09_9PSEU</name>
<dbReference type="Gene3D" id="1.20.5.1930">
    <property type="match status" value="1"/>
</dbReference>
<dbReference type="EC" id="2.7.13.3" evidence="2"/>
<sequence length="493" mass="53183">MRVVWPVLAFLAGLVPLVAPLAPIPHAVLTVASAVWIAGLVWLAPRKPEWALLLTAPLFGVNNLWAQAVTMFVVFAASRRVTRLGRLWALLGIMTVLQSVFSLLQESYRTMPVWEALFGAVVGSVFFVLFPAVSGMLLGRRRPMVRLLQERNEYLERARALTAASARSEERAHIAGEMHDMLGHRLSLISIHAGALELATARKAPQLHEQAELIRTTSSLAMAELREILGVLRTNPEPESLDEDTGTRTDIQNLVEASAAAGIAVSLDWSGEDLHGADPRTRRAVHRVVREALTNVHKHAPNARARVQVSVQGGRARIQVVNGPTDTTPGKGTRRGLVGLEERVGLLGGAFSAGPPLEGGFRVAADVPLHPAAHADPSAAEVAEVPPPLAAEVLTVPRVLGGGCLGLLALLPISGALIVLLTFALLNPTQMNAPYFDSLRVGVTTEMEVFDQYGFGALGVDGCSRYRTSHNSELLYKLCFRDGKLLSKEQERP</sequence>
<feature type="transmembrane region" description="Helical" evidence="9">
    <location>
        <begin position="116"/>
        <end position="138"/>
    </location>
</feature>
<organism evidence="11 12">
    <name type="scientific">Lentzea guizhouensis</name>
    <dbReference type="NCBI Taxonomy" id="1586287"/>
    <lineage>
        <taxon>Bacteria</taxon>
        <taxon>Bacillati</taxon>
        <taxon>Actinomycetota</taxon>
        <taxon>Actinomycetes</taxon>
        <taxon>Pseudonocardiales</taxon>
        <taxon>Pseudonocardiaceae</taxon>
        <taxon>Lentzea</taxon>
    </lineage>
</organism>
<evidence type="ECO:0000256" key="8">
    <source>
        <dbReference type="ARBA" id="ARBA00023012"/>
    </source>
</evidence>
<dbReference type="InterPro" id="IPR050482">
    <property type="entry name" value="Sensor_HK_TwoCompSys"/>
</dbReference>
<dbReference type="RefSeq" id="WP_065917113.1">
    <property type="nucleotide sequence ID" value="NZ_CP016793.1"/>
</dbReference>
<evidence type="ECO:0000256" key="3">
    <source>
        <dbReference type="ARBA" id="ARBA00022553"/>
    </source>
</evidence>
<keyword evidence="9" id="KW-0472">Membrane</keyword>
<evidence type="ECO:0000256" key="6">
    <source>
        <dbReference type="ARBA" id="ARBA00022777"/>
    </source>
</evidence>
<dbReference type="AlphaFoldDB" id="A0A1B2HM09"/>
<accession>A0A1B2HM09</accession>
<evidence type="ECO:0000256" key="2">
    <source>
        <dbReference type="ARBA" id="ARBA00012438"/>
    </source>
</evidence>
<comment type="catalytic activity">
    <reaction evidence="1">
        <text>ATP + protein L-histidine = ADP + protein N-phospho-L-histidine.</text>
        <dbReference type="EC" id="2.7.13.3"/>
    </reaction>
</comment>
<dbReference type="PANTHER" id="PTHR24421:SF10">
    <property type="entry name" value="NITRATE_NITRITE SENSOR PROTEIN NARQ"/>
    <property type="match status" value="1"/>
</dbReference>
<dbReference type="GO" id="GO:0016020">
    <property type="term" value="C:membrane"/>
    <property type="evidence" value="ECO:0007669"/>
    <property type="project" value="InterPro"/>
</dbReference>
<evidence type="ECO:0000313" key="12">
    <source>
        <dbReference type="Proteomes" id="UP000093053"/>
    </source>
</evidence>
<evidence type="ECO:0000256" key="1">
    <source>
        <dbReference type="ARBA" id="ARBA00000085"/>
    </source>
</evidence>
<dbReference type="KEGG" id="led:BBK82_24580"/>
<protein>
    <recommendedName>
        <fullName evidence="2">histidine kinase</fullName>
        <ecNumber evidence="2">2.7.13.3</ecNumber>
    </recommendedName>
</protein>
<evidence type="ECO:0000256" key="4">
    <source>
        <dbReference type="ARBA" id="ARBA00022679"/>
    </source>
</evidence>
<gene>
    <name evidence="11" type="ORF">BBK82_24580</name>
</gene>
<dbReference type="STRING" id="1586287.BBK82_24580"/>
<keyword evidence="4" id="KW-0808">Transferase</keyword>
<dbReference type="InterPro" id="IPR011712">
    <property type="entry name" value="Sig_transdc_His_kin_sub3_dim/P"/>
</dbReference>
<dbReference type="GO" id="GO:0005524">
    <property type="term" value="F:ATP binding"/>
    <property type="evidence" value="ECO:0007669"/>
    <property type="project" value="UniProtKB-KW"/>
</dbReference>
<keyword evidence="9" id="KW-0812">Transmembrane</keyword>
<dbReference type="Gene3D" id="3.30.565.10">
    <property type="entry name" value="Histidine kinase-like ATPase, C-terminal domain"/>
    <property type="match status" value="1"/>
</dbReference>
<keyword evidence="3" id="KW-0597">Phosphoprotein</keyword>
<dbReference type="OrthoDB" id="227596at2"/>
<dbReference type="GO" id="GO:0000155">
    <property type="term" value="F:phosphorelay sensor kinase activity"/>
    <property type="evidence" value="ECO:0007669"/>
    <property type="project" value="InterPro"/>
</dbReference>
<dbReference type="InterPro" id="IPR036890">
    <property type="entry name" value="HATPase_C_sf"/>
</dbReference>
<evidence type="ECO:0000256" key="5">
    <source>
        <dbReference type="ARBA" id="ARBA00022741"/>
    </source>
</evidence>
<feature type="transmembrane region" description="Helical" evidence="9">
    <location>
        <begin position="50"/>
        <end position="75"/>
    </location>
</feature>
<evidence type="ECO:0000313" key="11">
    <source>
        <dbReference type="EMBL" id="ANZ38767.1"/>
    </source>
</evidence>
<evidence type="ECO:0000256" key="7">
    <source>
        <dbReference type="ARBA" id="ARBA00022840"/>
    </source>
</evidence>
<evidence type="ECO:0000256" key="9">
    <source>
        <dbReference type="SAM" id="Phobius"/>
    </source>
</evidence>
<feature type="transmembrane region" description="Helical" evidence="9">
    <location>
        <begin position="404"/>
        <end position="426"/>
    </location>
</feature>
<reference evidence="11 12" key="1">
    <citation type="submission" date="2016-07" db="EMBL/GenBank/DDBJ databases">
        <title>Complete genome sequence of the Lentzea guizhouensis DHS C013.</title>
        <authorList>
            <person name="Cao C."/>
        </authorList>
    </citation>
    <scope>NUCLEOTIDE SEQUENCE [LARGE SCALE GENOMIC DNA]</scope>
    <source>
        <strain evidence="11 12">DHS C013</strain>
    </source>
</reference>
<dbReference type="GO" id="GO:0046983">
    <property type="term" value="F:protein dimerization activity"/>
    <property type="evidence" value="ECO:0007669"/>
    <property type="project" value="InterPro"/>
</dbReference>
<keyword evidence="7" id="KW-0067">ATP-binding</keyword>
<dbReference type="Pfam" id="PF07730">
    <property type="entry name" value="HisKA_3"/>
    <property type="match status" value="1"/>
</dbReference>
<dbReference type="Proteomes" id="UP000093053">
    <property type="component" value="Chromosome"/>
</dbReference>
<dbReference type="EMBL" id="CP016793">
    <property type="protein sequence ID" value="ANZ38767.1"/>
    <property type="molecule type" value="Genomic_DNA"/>
</dbReference>
<proteinExistence type="predicted"/>
<keyword evidence="12" id="KW-1185">Reference proteome</keyword>
<feature type="transmembrane region" description="Helical" evidence="9">
    <location>
        <begin position="87"/>
        <end position="104"/>
    </location>
</feature>
<keyword evidence="8" id="KW-0902">Two-component regulatory system</keyword>
<dbReference type="SUPFAM" id="SSF55874">
    <property type="entry name" value="ATPase domain of HSP90 chaperone/DNA topoisomerase II/histidine kinase"/>
    <property type="match status" value="1"/>
</dbReference>